<proteinExistence type="inferred from homology"/>
<evidence type="ECO:0000256" key="4">
    <source>
        <dbReference type="ARBA" id="ARBA00022692"/>
    </source>
</evidence>
<dbReference type="RefSeq" id="WP_157320195.1">
    <property type="nucleotide sequence ID" value="NZ_BMFX01000027.1"/>
</dbReference>
<feature type="transmembrane region" description="Helical" evidence="7">
    <location>
        <begin position="12"/>
        <end position="30"/>
    </location>
</feature>
<feature type="transmembrane region" description="Helical" evidence="7">
    <location>
        <begin position="76"/>
        <end position="94"/>
    </location>
</feature>
<evidence type="ECO:0000259" key="8">
    <source>
        <dbReference type="Pfam" id="PF02308"/>
    </source>
</evidence>
<reference evidence="9 10" key="1">
    <citation type="submission" date="2019-12" db="EMBL/GenBank/DDBJ databases">
        <title>Nesterenkonia muleiensis sp. nov., a novel actinobacterium isolated from sap of Populus euphratica.</title>
        <authorList>
            <person name="Wang R."/>
        </authorList>
    </citation>
    <scope>NUCLEOTIDE SEQUENCE [LARGE SCALE GENOMIC DNA]</scope>
    <source>
        <strain evidence="9 10">F10</strain>
    </source>
</reference>
<feature type="domain" description="MgtC/SapB/SrpB/YhiD N-terminal" evidence="8">
    <location>
        <begin position="17"/>
        <end position="145"/>
    </location>
</feature>
<keyword evidence="5 7" id="KW-1133">Transmembrane helix</keyword>
<evidence type="ECO:0000313" key="10">
    <source>
        <dbReference type="Proteomes" id="UP000460157"/>
    </source>
</evidence>
<sequence>MEIELLPDSLATQALLLTCAFVLSGVVGLERELRQKSAGARTHILVGMGSALFTLVSAYGFAHLIGGDVILDPSRIAAQIVSGIGFIGAGVIFVRQNIVSGLTTAGSIWVTAAVGMACGAGMPLIAALTVVFYLLAVTLVTWLARKIPKHGRTHRLVVRYRDGQGILRDVLTAASELGYEAGLNSTKRRVTEADGAVVDARMSFSRTQHLPPDELHQRLSELDGVLEVRAIQQDHD</sequence>
<gene>
    <name evidence="9" type="ORF">GNZ21_00095</name>
</gene>
<comment type="subcellular location">
    <subcellularLocation>
        <location evidence="1">Cell membrane</location>
        <topology evidence="1">Multi-pass membrane protein</topology>
    </subcellularLocation>
</comment>
<name>A0A7K1UEG5_9MICC</name>
<dbReference type="Proteomes" id="UP000460157">
    <property type="component" value="Unassembled WGS sequence"/>
</dbReference>
<dbReference type="AlphaFoldDB" id="A0A7K1UEG5"/>
<feature type="transmembrane region" description="Helical" evidence="7">
    <location>
        <begin position="124"/>
        <end position="144"/>
    </location>
</feature>
<evidence type="ECO:0000256" key="6">
    <source>
        <dbReference type="ARBA" id="ARBA00023136"/>
    </source>
</evidence>
<feature type="transmembrane region" description="Helical" evidence="7">
    <location>
        <begin position="42"/>
        <end position="64"/>
    </location>
</feature>
<feature type="transmembrane region" description="Helical" evidence="7">
    <location>
        <begin position="101"/>
        <end position="118"/>
    </location>
</feature>
<comment type="similarity">
    <text evidence="2">Belongs to the MgtC/SapB family.</text>
</comment>
<accession>A0A7K1UEG5</accession>
<dbReference type="InterPro" id="IPR003416">
    <property type="entry name" value="MgtC/SapB/SrpB/YhiD_fam"/>
</dbReference>
<evidence type="ECO:0000256" key="5">
    <source>
        <dbReference type="ARBA" id="ARBA00022989"/>
    </source>
</evidence>
<dbReference type="Pfam" id="PF02308">
    <property type="entry name" value="MgtC"/>
    <property type="match status" value="1"/>
</dbReference>
<organism evidence="9 10">
    <name type="scientific">Nesterenkonia alkaliphila</name>
    <dbReference type="NCBI Taxonomy" id="1463631"/>
    <lineage>
        <taxon>Bacteria</taxon>
        <taxon>Bacillati</taxon>
        <taxon>Actinomycetota</taxon>
        <taxon>Actinomycetes</taxon>
        <taxon>Micrococcales</taxon>
        <taxon>Micrococcaceae</taxon>
        <taxon>Nesterenkonia</taxon>
    </lineage>
</organism>
<keyword evidence="3" id="KW-1003">Cell membrane</keyword>
<dbReference type="PANTHER" id="PTHR33778:SF1">
    <property type="entry name" value="MAGNESIUM TRANSPORTER YHID-RELATED"/>
    <property type="match status" value="1"/>
</dbReference>
<dbReference type="EMBL" id="WRPM01000003">
    <property type="protein sequence ID" value="MVT24774.1"/>
    <property type="molecule type" value="Genomic_DNA"/>
</dbReference>
<protein>
    <submittedName>
        <fullName evidence="9">MgtC/SapB family protein</fullName>
    </submittedName>
</protein>
<keyword evidence="10" id="KW-1185">Reference proteome</keyword>
<dbReference type="PANTHER" id="PTHR33778">
    <property type="entry name" value="PROTEIN MGTC"/>
    <property type="match status" value="1"/>
</dbReference>
<comment type="caution">
    <text evidence="9">The sequence shown here is derived from an EMBL/GenBank/DDBJ whole genome shotgun (WGS) entry which is preliminary data.</text>
</comment>
<evidence type="ECO:0000256" key="3">
    <source>
        <dbReference type="ARBA" id="ARBA00022475"/>
    </source>
</evidence>
<evidence type="ECO:0000256" key="1">
    <source>
        <dbReference type="ARBA" id="ARBA00004651"/>
    </source>
</evidence>
<dbReference type="PRINTS" id="PR01837">
    <property type="entry name" value="MGTCSAPBPROT"/>
</dbReference>
<keyword evidence="4 7" id="KW-0812">Transmembrane</keyword>
<dbReference type="InterPro" id="IPR049177">
    <property type="entry name" value="MgtC_SapB_SrpB_YhiD_N"/>
</dbReference>
<evidence type="ECO:0000313" key="9">
    <source>
        <dbReference type="EMBL" id="MVT24774.1"/>
    </source>
</evidence>
<evidence type="ECO:0000256" key="7">
    <source>
        <dbReference type="SAM" id="Phobius"/>
    </source>
</evidence>
<keyword evidence="6 7" id="KW-0472">Membrane</keyword>
<dbReference type="OrthoDB" id="9811198at2"/>
<evidence type="ECO:0000256" key="2">
    <source>
        <dbReference type="ARBA" id="ARBA00009298"/>
    </source>
</evidence>
<dbReference type="GO" id="GO:0005886">
    <property type="term" value="C:plasma membrane"/>
    <property type="evidence" value="ECO:0007669"/>
    <property type="project" value="UniProtKB-SubCell"/>
</dbReference>